<name>A0A8X8WBC2_SALSN</name>
<evidence type="ECO:0000259" key="4">
    <source>
        <dbReference type="PROSITE" id="PS51649"/>
    </source>
</evidence>
<dbReference type="EMBL" id="PNBA02000019">
    <property type="protein sequence ID" value="KAG6391475.1"/>
    <property type="molecule type" value="Genomic_DNA"/>
</dbReference>
<keyword evidence="2" id="KW-0833">Ubl conjugation pathway</keyword>
<evidence type="ECO:0000256" key="2">
    <source>
        <dbReference type="ARBA" id="ARBA00022786"/>
    </source>
</evidence>
<organism evidence="5">
    <name type="scientific">Salvia splendens</name>
    <name type="common">Scarlet sage</name>
    <dbReference type="NCBI Taxonomy" id="180675"/>
    <lineage>
        <taxon>Eukaryota</taxon>
        <taxon>Viridiplantae</taxon>
        <taxon>Streptophyta</taxon>
        <taxon>Embryophyta</taxon>
        <taxon>Tracheophyta</taxon>
        <taxon>Spermatophyta</taxon>
        <taxon>Magnoliopsida</taxon>
        <taxon>eudicotyledons</taxon>
        <taxon>Gunneridae</taxon>
        <taxon>Pentapetalae</taxon>
        <taxon>asterids</taxon>
        <taxon>lamiids</taxon>
        <taxon>Lamiales</taxon>
        <taxon>Lamiaceae</taxon>
        <taxon>Nepetoideae</taxon>
        <taxon>Mentheae</taxon>
        <taxon>Salviinae</taxon>
        <taxon>Salvia</taxon>
        <taxon>Salvia subgen. Calosphace</taxon>
        <taxon>core Calosphace</taxon>
    </lineage>
</organism>
<evidence type="ECO:0000313" key="5">
    <source>
        <dbReference type="EMBL" id="KAG6391475.1"/>
    </source>
</evidence>
<comment type="similarity">
    <text evidence="3">Belongs to the NPH3 family.</text>
</comment>
<dbReference type="PROSITE" id="PS51649">
    <property type="entry name" value="NPH3"/>
    <property type="match status" value="1"/>
</dbReference>
<dbReference type="Proteomes" id="UP000298416">
    <property type="component" value="Unassembled WGS sequence"/>
</dbReference>
<accession>A0A8X8WBC2</accession>
<evidence type="ECO:0000256" key="1">
    <source>
        <dbReference type="ARBA" id="ARBA00004906"/>
    </source>
</evidence>
<dbReference type="InterPro" id="IPR027356">
    <property type="entry name" value="NPH3_dom"/>
</dbReference>
<reference evidence="5" key="2">
    <citation type="submission" date="2020-08" db="EMBL/GenBank/DDBJ databases">
        <title>Plant Genome Project.</title>
        <authorList>
            <person name="Zhang R.-G."/>
        </authorList>
    </citation>
    <scope>NUCLEOTIDE SEQUENCE</scope>
    <source>
        <strain evidence="5">Huo1</strain>
        <tissue evidence="5">Leaf</tissue>
    </source>
</reference>
<dbReference type="AlphaFoldDB" id="A0A8X8WBC2"/>
<comment type="caution">
    <text evidence="5">The sequence shown here is derived from an EMBL/GenBank/DDBJ whole genome shotgun (WGS) entry which is preliminary data.</text>
</comment>
<protein>
    <recommendedName>
        <fullName evidence="4">NPH3 domain-containing protein</fullName>
    </recommendedName>
</protein>
<dbReference type="Pfam" id="PF03000">
    <property type="entry name" value="NPH3"/>
    <property type="match status" value="1"/>
</dbReference>
<evidence type="ECO:0000313" key="6">
    <source>
        <dbReference type="Proteomes" id="UP000298416"/>
    </source>
</evidence>
<sequence length="601" mass="66437">MIILIDELLRLLLSSGFAPLAFLAMFVSKSERRPSISTRSHSLLCDDLIVFLLNESTVLLQFPVLSKSKFLERIIHDQADDVVSLHDLPGGAGSFLLVAKFCYDVKFELTATNVVSLRCAAEHLQMTEDYGQGNLISQTAAFLEQVLNNWECTVQALETCDAALPYSEKLGIITSCIDSLAAKACEEEDRGVCGPHRAHQSPMSNGTYSAASEPCSPVRDWWHDGVAVLSLPIFKMLIGAVSSKGMSPTKIGGALMVYAKRHLPLRGRSRSGSFCEREHELAHPLSEEEQGTLVEEIAEMLPSQKGALPAGFVLKLLEIAMMLDASPGCREMLERRVGAQLDQASLHDLLIPNTVPLEETIYDVECVQRIVDYFLDTVGDEEYEGGEEQSVEGFDLPPVMSIVSNLLDGYLAEVANDANLKLDDFVLLAASLPDYARLLDDGIYRAIDIYLKAHPWLTEQERDLVCRLMNCQKLSIEASTNAAQNEMLPLRVTMQVLFFEQLRLRSYMAGWFVVSDTLGGGSNERPSAVSSAGGSDVGLTLNEVRARVSGLEKKCDSIKHEIRKVTKGRWMNFYKRFGLKVRTKSFDLKADAANKSPTNQD</sequence>
<evidence type="ECO:0000256" key="3">
    <source>
        <dbReference type="PROSITE-ProRule" id="PRU00982"/>
    </source>
</evidence>
<keyword evidence="6" id="KW-1185">Reference proteome</keyword>
<dbReference type="PANTHER" id="PTHR32370">
    <property type="entry name" value="OS12G0117600 PROTEIN"/>
    <property type="match status" value="1"/>
</dbReference>
<reference evidence="5" key="1">
    <citation type="submission" date="2018-01" db="EMBL/GenBank/DDBJ databases">
        <authorList>
            <person name="Mao J.F."/>
        </authorList>
    </citation>
    <scope>NUCLEOTIDE SEQUENCE</scope>
    <source>
        <strain evidence="5">Huo1</strain>
        <tissue evidence="5">Leaf</tissue>
    </source>
</reference>
<dbReference type="InterPro" id="IPR011333">
    <property type="entry name" value="SKP1/BTB/POZ_sf"/>
</dbReference>
<dbReference type="SUPFAM" id="SSF54695">
    <property type="entry name" value="POZ domain"/>
    <property type="match status" value="1"/>
</dbReference>
<proteinExistence type="inferred from homology"/>
<comment type="pathway">
    <text evidence="1">Protein modification; protein ubiquitination.</text>
</comment>
<feature type="domain" description="NPH3" evidence="4">
    <location>
        <begin position="220"/>
        <end position="503"/>
    </location>
</feature>
<gene>
    <name evidence="5" type="ORF">SASPL_149230</name>
</gene>
<dbReference type="InterPro" id="IPR043454">
    <property type="entry name" value="NPH3/RPT2-like"/>
</dbReference>